<dbReference type="CTD" id="6751854"/>
<dbReference type="InParanoid" id="B3RT68"/>
<dbReference type="KEGG" id="tad:TRIADDRAFT_54857"/>
<dbReference type="AlphaFoldDB" id="B3RT68"/>
<proteinExistence type="predicted"/>
<evidence type="ECO:0000313" key="2">
    <source>
        <dbReference type="Proteomes" id="UP000009022"/>
    </source>
</evidence>
<evidence type="ECO:0000313" key="1">
    <source>
        <dbReference type="EMBL" id="EDV26645.1"/>
    </source>
</evidence>
<sequence length="166" mass="18741">MEFIDNRIFISVQLKHERITTIKRKNVTDFYNPVHQMNVYNEHTGMQQPNYLSFSGGMEAFNLQGGFGEAYCPTDMSPPMLFNPHYVPGYVTTSVGPCFPTHPTSIRKFENNTDILIHFTKTLCIGSSPLCRTLDLAVKENQSAVALKGEQGVVMCCECQLILARR</sequence>
<accession>B3RT68</accession>
<dbReference type="EMBL" id="DS985243">
    <property type="protein sequence ID" value="EDV26645.1"/>
    <property type="molecule type" value="Genomic_DNA"/>
</dbReference>
<dbReference type="Proteomes" id="UP000009022">
    <property type="component" value="Unassembled WGS sequence"/>
</dbReference>
<dbReference type="HOGENOM" id="CLU_1604850_0_0_1"/>
<organism evidence="1 2">
    <name type="scientific">Trichoplax adhaerens</name>
    <name type="common">Trichoplax reptans</name>
    <dbReference type="NCBI Taxonomy" id="10228"/>
    <lineage>
        <taxon>Eukaryota</taxon>
        <taxon>Metazoa</taxon>
        <taxon>Placozoa</taxon>
        <taxon>Uniplacotomia</taxon>
        <taxon>Trichoplacea</taxon>
        <taxon>Trichoplacidae</taxon>
        <taxon>Trichoplax</taxon>
    </lineage>
</organism>
<protein>
    <submittedName>
        <fullName evidence="1">Uncharacterized protein</fullName>
    </submittedName>
</protein>
<gene>
    <name evidence="1" type="ORF">TRIADDRAFT_54857</name>
</gene>
<name>B3RT68_TRIAD</name>
<reference evidence="1 2" key="1">
    <citation type="journal article" date="2008" name="Nature">
        <title>The Trichoplax genome and the nature of placozoans.</title>
        <authorList>
            <person name="Srivastava M."/>
            <person name="Begovic E."/>
            <person name="Chapman J."/>
            <person name="Putnam N.H."/>
            <person name="Hellsten U."/>
            <person name="Kawashima T."/>
            <person name="Kuo A."/>
            <person name="Mitros T."/>
            <person name="Salamov A."/>
            <person name="Carpenter M.L."/>
            <person name="Signorovitch A.Y."/>
            <person name="Moreno M.A."/>
            <person name="Kamm K."/>
            <person name="Grimwood J."/>
            <person name="Schmutz J."/>
            <person name="Shapiro H."/>
            <person name="Grigoriev I.V."/>
            <person name="Buss L.W."/>
            <person name="Schierwater B."/>
            <person name="Dellaporta S.L."/>
            <person name="Rokhsar D.S."/>
        </authorList>
    </citation>
    <scope>NUCLEOTIDE SEQUENCE [LARGE SCALE GENOMIC DNA]</scope>
    <source>
        <strain evidence="1 2">Grell-BS-1999</strain>
    </source>
</reference>
<dbReference type="GeneID" id="6751854"/>
<keyword evidence="2" id="KW-1185">Reference proteome</keyword>
<dbReference type="RefSeq" id="XP_002110641.1">
    <property type="nucleotide sequence ID" value="XM_002110605.1"/>
</dbReference>